<dbReference type="PANTHER" id="PTHR38686:SF1">
    <property type="entry name" value="APOLIPOPROTEIN N-ACYLTRANSFERASE"/>
    <property type="match status" value="1"/>
</dbReference>
<dbReference type="OrthoDB" id="9804277at2"/>
<dbReference type="PROSITE" id="PS50263">
    <property type="entry name" value="CN_HYDROLASE"/>
    <property type="match status" value="1"/>
</dbReference>
<dbReference type="Pfam" id="PF26365">
    <property type="entry name" value="ApoNAT_membrane"/>
    <property type="match status" value="1"/>
</dbReference>
<gene>
    <name evidence="12" type="ORF">CQA58_04975</name>
</gene>
<dbReference type="InterPro" id="IPR003010">
    <property type="entry name" value="C-N_Hydrolase"/>
</dbReference>
<evidence type="ECO:0000256" key="5">
    <source>
        <dbReference type="ARBA" id="ARBA00022679"/>
    </source>
</evidence>
<dbReference type="Pfam" id="PF00795">
    <property type="entry name" value="CN_hydrolase"/>
    <property type="match status" value="1"/>
</dbReference>
<evidence type="ECO:0000259" key="11">
    <source>
        <dbReference type="PROSITE" id="PS50263"/>
    </source>
</evidence>
<dbReference type="InterPro" id="IPR004563">
    <property type="entry name" value="Apolipo_AcylTrfase"/>
</dbReference>
<reference evidence="12 13" key="1">
    <citation type="submission" date="2018-04" db="EMBL/GenBank/DDBJ databases">
        <title>Novel Campyloabacter and Helicobacter Species and Strains.</title>
        <authorList>
            <person name="Mannion A.J."/>
            <person name="Shen Z."/>
            <person name="Fox J.G."/>
        </authorList>
    </citation>
    <scope>NUCLEOTIDE SEQUENCE [LARGE SCALE GENOMIC DNA]</scope>
    <source>
        <strain evidence="12 13">MIT 04-9366</strain>
    </source>
</reference>
<evidence type="ECO:0000256" key="2">
    <source>
        <dbReference type="ARBA" id="ARBA00010065"/>
    </source>
</evidence>
<evidence type="ECO:0000256" key="4">
    <source>
        <dbReference type="ARBA" id="ARBA00022519"/>
    </source>
</evidence>
<feature type="transmembrane region" description="Helical" evidence="10">
    <location>
        <begin position="116"/>
        <end position="134"/>
    </location>
</feature>
<evidence type="ECO:0000256" key="7">
    <source>
        <dbReference type="ARBA" id="ARBA00022989"/>
    </source>
</evidence>
<evidence type="ECO:0000256" key="1">
    <source>
        <dbReference type="ARBA" id="ARBA00004651"/>
    </source>
</evidence>
<proteinExistence type="inferred from homology"/>
<dbReference type="RefSeq" id="WP_115569622.1">
    <property type="nucleotide sequence ID" value="NZ_NXLV01000007.1"/>
</dbReference>
<sequence length="405" mass="46442">MNWISKIFKALFWAVIFIAPMYVVWIFERVYSKDPPLWINSVLGLLSVWVFLSVKKELKWAFGFWVGILWFYWIGFSFEYFGFAYLIPLIAVAVACIYMVILALSLWSEDLIYRGVWLLVLSYIHPFGFDWLVVDSFFAYSYFGVEKYEFALIILGILLLKRVEWRIFGVLSLAMALDIASAKTEGVPFDVELIESHYSQDFKWQRENARAMTEELVGRIGEEIGREKSLIILPETAFPFVIEGSAYFERLRELSKKATLVVGSMRRGEGGVYNSIYVFANQKVQIIDKVILAPFGEKIPLPQWIAKYLESVFLGEGGVKILSGNAFGEFEFGGEKIRAVVCYEGTSPKAYELAPKYMVVISNNAWFGSSIESSLQKNLMKYYARKNHTTILHASNGSRSFVIFP</sequence>
<comment type="subcellular location">
    <subcellularLocation>
        <location evidence="1">Cell membrane</location>
        <topology evidence="1">Multi-pass membrane protein</topology>
    </subcellularLocation>
</comment>
<dbReference type="InterPro" id="IPR059109">
    <property type="entry name" value="Lnt_membrane_dom"/>
</dbReference>
<dbReference type="EMBL" id="NXLV01000007">
    <property type="protein sequence ID" value="RDU70695.1"/>
    <property type="molecule type" value="Genomic_DNA"/>
</dbReference>
<dbReference type="GO" id="GO:0016410">
    <property type="term" value="F:N-acyltransferase activity"/>
    <property type="evidence" value="ECO:0007669"/>
    <property type="project" value="InterPro"/>
</dbReference>
<keyword evidence="8 10" id="KW-0472">Membrane</keyword>
<keyword evidence="12" id="KW-0449">Lipoprotein</keyword>
<evidence type="ECO:0000256" key="9">
    <source>
        <dbReference type="ARBA" id="ARBA00023315"/>
    </source>
</evidence>
<keyword evidence="4" id="KW-0997">Cell inner membrane</keyword>
<feature type="transmembrane region" description="Helical" evidence="10">
    <location>
        <begin position="84"/>
        <end position="104"/>
    </location>
</feature>
<keyword evidence="5 12" id="KW-0808">Transferase</keyword>
<evidence type="ECO:0000256" key="8">
    <source>
        <dbReference type="ARBA" id="ARBA00023136"/>
    </source>
</evidence>
<dbReference type="GO" id="GO:0005886">
    <property type="term" value="C:plasma membrane"/>
    <property type="evidence" value="ECO:0007669"/>
    <property type="project" value="UniProtKB-SubCell"/>
</dbReference>
<evidence type="ECO:0000256" key="3">
    <source>
        <dbReference type="ARBA" id="ARBA00022475"/>
    </source>
</evidence>
<feature type="transmembrane region" description="Helical" evidence="10">
    <location>
        <begin position="37"/>
        <end position="54"/>
    </location>
</feature>
<feature type="transmembrane region" description="Helical" evidence="10">
    <location>
        <begin position="61"/>
        <end position="78"/>
    </location>
</feature>
<dbReference type="Gene3D" id="3.60.110.10">
    <property type="entry name" value="Carbon-nitrogen hydrolase"/>
    <property type="match status" value="1"/>
</dbReference>
<dbReference type="NCBIfam" id="TIGR00546">
    <property type="entry name" value="lnt"/>
    <property type="match status" value="1"/>
</dbReference>
<feature type="transmembrane region" description="Helical" evidence="10">
    <location>
        <begin position="7"/>
        <end position="25"/>
    </location>
</feature>
<feature type="domain" description="CN hydrolase" evidence="11">
    <location>
        <begin position="194"/>
        <end position="405"/>
    </location>
</feature>
<keyword evidence="3" id="KW-1003">Cell membrane</keyword>
<keyword evidence="9 12" id="KW-0012">Acyltransferase</keyword>
<comment type="caution">
    <text evidence="12">The sequence shown here is derived from an EMBL/GenBank/DDBJ whole genome shotgun (WGS) entry which is preliminary data.</text>
</comment>
<evidence type="ECO:0000256" key="6">
    <source>
        <dbReference type="ARBA" id="ARBA00022692"/>
    </source>
</evidence>
<dbReference type="GO" id="GO:0042158">
    <property type="term" value="P:lipoprotein biosynthetic process"/>
    <property type="evidence" value="ECO:0007669"/>
    <property type="project" value="InterPro"/>
</dbReference>
<name>A0A3D8J0K2_9HELI</name>
<evidence type="ECO:0000256" key="10">
    <source>
        <dbReference type="SAM" id="Phobius"/>
    </source>
</evidence>
<evidence type="ECO:0000313" key="12">
    <source>
        <dbReference type="EMBL" id="RDU70695.1"/>
    </source>
</evidence>
<dbReference type="InterPro" id="IPR036526">
    <property type="entry name" value="C-N_Hydrolase_sf"/>
</dbReference>
<comment type="similarity">
    <text evidence="2">Belongs to the CN hydrolase family. Apolipoprotein N-acyltransferase subfamily.</text>
</comment>
<dbReference type="SUPFAM" id="SSF56317">
    <property type="entry name" value="Carbon-nitrogen hydrolase"/>
    <property type="match status" value="1"/>
</dbReference>
<dbReference type="InterPro" id="IPR059110">
    <property type="entry name" value="Lnt_campylobact"/>
</dbReference>
<dbReference type="Proteomes" id="UP000257045">
    <property type="component" value="Unassembled WGS sequence"/>
</dbReference>
<dbReference type="AlphaFoldDB" id="A0A3D8J0K2"/>
<dbReference type="PANTHER" id="PTHR38686">
    <property type="entry name" value="APOLIPOPROTEIN N-ACYLTRANSFERASE"/>
    <property type="match status" value="1"/>
</dbReference>
<feature type="transmembrane region" description="Helical" evidence="10">
    <location>
        <begin position="140"/>
        <end position="160"/>
    </location>
</feature>
<evidence type="ECO:0000313" key="13">
    <source>
        <dbReference type="Proteomes" id="UP000257045"/>
    </source>
</evidence>
<keyword evidence="6 10" id="KW-0812">Transmembrane</keyword>
<keyword evidence="13" id="KW-1185">Reference proteome</keyword>
<keyword evidence="7 10" id="KW-1133">Transmembrane helix</keyword>
<protein>
    <submittedName>
        <fullName evidence="12">Apolipoprotein N-acyltransferase</fullName>
    </submittedName>
</protein>
<organism evidence="12 13">
    <name type="scientific">Helicobacter brantae</name>
    <dbReference type="NCBI Taxonomy" id="375927"/>
    <lineage>
        <taxon>Bacteria</taxon>
        <taxon>Pseudomonadati</taxon>
        <taxon>Campylobacterota</taxon>
        <taxon>Epsilonproteobacteria</taxon>
        <taxon>Campylobacterales</taxon>
        <taxon>Helicobacteraceae</taxon>
        <taxon>Helicobacter</taxon>
    </lineage>
</organism>
<dbReference type="NCBIfam" id="NF008934">
    <property type="entry name" value="PRK12291.1"/>
    <property type="match status" value="1"/>
</dbReference>
<accession>A0A3D8J0K2</accession>